<name>A0A7Z9BKU3_9CYAN</name>
<organism evidence="1 2">
    <name type="scientific">Planktothrix paucivesiculata PCC 9631</name>
    <dbReference type="NCBI Taxonomy" id="671071"/>
    <lineage>
        <taxon>Bacteria</taxon>
        <taxon>Bacillati</taxon>
        <taxon>Cyanobacteriota</taxon>
        <taxon>Cyanophyceae</taxon>
        <taxon>Oscillatoriophycideae</taxon>
        <taxon>Oscillatoriales</taxon>
        <taxon>Microcoleaceae</taxon>
        <taxon>Planktothrix</taxon>
    </lineage>
</organism>
<reference evidence="1" key="1">
    <citation type="submission" date="2019-10" db="EMBL/GenBank/DDBJ databases">
        <authorList>
            <consortium name="Genoscope - CEA"/>
            <person name="William W."/>
        </authorList>
    </citation>
    <scope>NUCLEOTIDE SEQUENCE [LARGE SCALE GENOMIC DNA]</scope>
    <source>
        <strain evidence="1">BBR_PRJEB10994</strain>
    </source>
</reference>
<evidence type="ECO:0000313" key="2">
    <source>
        <dbReference type="Proteomes" id="UP000182190"/>
    </source>
</evidence>
<dbReference type="EMBL" id="CZCS02000157">
    <property type="protein sequence ID" value="VXD16531.1"/>
    <property type="molecule type" value="Genomic_DNA"/>
</dbReference>
<dbReference type="Proteomes" id="UP000182190">
    <property type="component" value="Unassembled WGS sequence"/>
</dbReference>
<comment type="caution">
    <text evidence="1">The sequence shown here is derived from an EMBL/GenBank/DDBJ whole genome shotgun (WGS) entry which is preliminary data.</text>
</comment>
<sequence length="125" mass="13022">MVGETNLPFALDNIATITRINDALVVEDAVGLASARDNIVTISRIDSTPEIGDANEITNIAFGMASDGVVTIICIDGAFVVDAVLSSASASASNFVITGKGIGDASIDDFRGSRWRNYVSPISEL</sequence>
<keyword evidence="2" id="KW-1185">Reference proteome</keyword>
<accession>A0A7Z9BKU3</accession>
<proteinExistence type="predicted"/>
<dbReference type="AlphaFoldDB" id="A0A7Z9BKU3"/>
<protein>
    <submittedName>
        <fullName evidence="1">Uncharacterized protein</fullName>
    </submittedName>
</protein>
<evidence type="ECO:0000313" key="1">
    <source>
        <dbReference type="EMBL" id="VXD16531.1"/>
    </source>
</evidence>
<gene>
    <name evidence="1" type="ORF">PL9631_240015</name>
</gene>